<gene>
    <name evidence="2" type="ORF">APUU_80016S</name>
</gene>
<dbReference type="KEGG" id="apuu:APUU_80016S"/>
<name>A0A7R7XZB4_9EURO</name>
<dbReference type="EMBL" id="AP024450">
    <property type="protein sequence ID" value="BCS29713.1"/>
    <property type="molecule type" value="Genomic_DNA"/>
</dbReference>
<feature type="region of interest" description="Disordered" evidence="1">
    <location>
        <begin position="1181"/>
        <end position="1214"/>
    </location>
</feature>
<dbReference type="Proteomes" id="UP000654913">
    <property type="component" value="Chromosome 8"/>
</dbReference>
<evidence type="ECO:0000313" key="3">
    <source>
        <dbReference type="Proteomes" id="UP000654913"/>
    </source>
</evidence>
<feature type="region of interest" description="Disordered" evidence="1">
    <location>
        <begin position="1434"/>
        <end position="1453"/>
    </location>
</feature>
<evidence type="ECO:0000313" key="2">
    <source>
        <dbReference type="EMBL" id="BCS29713.1"/>
    </source>
</evidence>
<sequence length="1859" mass="209578">MGQTVSVTPHIIRAIARADEGSLDLLMSKTDGCFEITDDVVMEVFKNDRNDGKMMRTLLSQNKGKRSITSQAAVAIVGLYDVTVVELLLQEYTIAGLSNNMIVAALSNIANSAPILDVLLRESTEWQFDGTWWSTITRESSQDTFQWLHSKLFDNDVTSTSFLEGALSNPRLKFQTICHLLESASAQETISQRLVACSARNQAHSRRLVEFMLARNDAQLVFITEDLVGGGLGTQRLSDVAMKNLLSIDSNRIKVTHNGMYIILRWYGQSIVDCLIKRAGTDFLLTADLIRALIFNSTHGKDVMHWLLMEKRIQVSPSQLATIIESGCFSVDVLKQTLTCRCMRMTEHLFDAITAAKDGYPVMDAYLNTHTLGSIRITVPAIVKMIGTSHRHNLPLLKLLLRKPRIQVHIPQPVIRAALRALNTHGLETFIEILTLLMTRGDRIMADEECMAELLAHKYPNRLMETICHHTPEEELIISNDMVRGLKRYSAIETLAKHAKFHVVITEAAMCNIVTGSSYDISNIPFRPRYRARYKMGMHLLISRPNWEIPVTESVLCAGIMHARDRPDQMSALFQHARHVQLTSVFFKTLTEATFATSDPENSTEYIEGFLAFFKKVRLAGCIRADMVDGIVEHCSPPIVLALFDRIDDPIPFSSNTLTFLARRFSEKIVAVFLDRHGNNSLITEQVLAAAASNGHHGPDVVTVLLQRSDVLPTKSVLLAAATNLGQGLNVVNVLLAHLSKTSGQIVDTGGKADGLLAKDFLFASLETCFASNEPPYCTEGQRVPGANLKGQALRMVNMLIERGVSVVFNDDDLLRLFELYTLAPHFNSILQTQRGRLPTITTNLIARVRLLTKYLSHNVFDRNPGLNPTLYDPLFVPTIHLTIRDIDPITFDSLMRRSKRPSQEIRAVIESCSSQWAGKQIMLQVLTSQELEITGQMISKAALDQFDPFELLRHPKVKITRGALQRILQYLRPWHHRHVLELLELKSMSGIIDEETWIFMVSKFTDLDTSRLDLSLLDWKEVIEKAGRRGMISESVLSSVIRTNDYNMVDLCLKNYDKPLIVTQQLVDAFAPRSSLPLRSTRPMNSLRRLLEHDSLVHPIHSSCLKRILEIFGSGIADELFKITKNRILVDESLLMSIVSTKNVKIIKSFFKEYPDNFTITPRVVIIALQTNAPDHVEVAANDESDGSDETSGDSPGWPESDQFPDSSPSSDYSGVFNDPRGWYAEPSVPNDERDVQNLKLDKDTNTGYYTSAHLLEYLFCYCSYDPMGLTEDILLSAIENREREALFAIIAKYYSLENVRITENIARAAASNSMQRVQLLLDLFPGKLPITDEVLIAAARSPKESYETLQLLFSCSLHRILVSKKVMIALLQNPNSCLSAFRIVLEYGGDNLLRSQEIKSFIVRNAERTLVLQFFLELPGFSLTVTESMIRSDDENDGKHGNPLNSTDIPSRRQSSFWKRRYFRRFEDVENPLISSSLLFKSRKARLTSASIAFIMAEGDTGSTMSLLEKLATDRDDRHLTEAVFLHAISNEHKMACLTVHHLLSRTSKFLTEKAWIMAAKNGVNGWTLMQMFADYDPTLQSMTPTVLLHAARNDELGNYIFKWLLSYYPSKVRFSEDILAAISGNPVWWTGEPLTSQTYRPYLWQNGPILEVMLHQAQEKAKITENILIAAVKNPTHSVRYLRVLLQHPTREAFDLQKVARIAAAHEFVDIKALLGLFQHGALIDEDIVVAAMRNRRRSGVIFELIRVEDLWRDFVATDKVVLAAAENKENGNELLEDFLSSYQGVIVLQDEDIKKVANSFSLDVIWQLRIRQRSPISNPLPVFVYFHYIFYLLHRCGTGEGVGILSPFIIGLSCG</sequence>
<keyword evidence="3" id="KW-1185">Reference proteome</keyword>
<dbReference type="GeneID" id="64979710"/>
<dbReference type="InterPro" id="IPR055530">
    <property type="entry name" value="DUF7104"/>
</dbReference>
<evidence type="ECO:0000256" key="1">
    <source>
        <dbReference type="SAM" id="MobiDB-lite"/>
    </source>
</evidence>
<reference evidence="2" key="2">
    <citation type="submission" date="2021-02" db="EMBL/GenBank/DDBJ databases">
        <title>Aspergillus puulaauensis MK2 genome sequence.</title>
        <authorList>
            <person name="Futagami T."/>
            <person name="Mori K."/>
            <person name="Kadooka C."/>
            <person name="Tanaka T."/>
        </authorList>
    </citation>
    <scope>NUCLEOTIDE SEQUENCE</scope>
    <source>
        <strain evidence="2">MK2</strain>
    </source>
</reference>
<protein>
    <submittedName>
        <fullName evidence="2">Uncharacterized protein</fullName>
    </submittedName>
</protein>
<dbReference type="RefSeq" id="XP_041561899.1">
    <property type="nucleotide sequence ID" value="XM_041696250.1"/>
</dbReference>
<reference evidence="2" key="1">
    <citation type="submission" date="2021-01" db="EMBL/GenBank/DDBJ databases">
        <authorList>
            <consortium name="Aspergillus puulaauensis MK2 genome sequencing consortium"/>
            <person name="Kazuki M."/>
            <person name="Futagami T."/>
        </authorList>
    </citation>
    <scope>NUCLEOTIDE SEQUENCE</scope>
    <source>
        <strain evidence="2">MK2</strain>
    </source>
</reference>
<dbReference type="OrthoDB" id="4360148at2759"/>
<proteinExistence type="predicted"/>
<organism evidence="2 3">
    <name type="scientific">Aspergillus puulaauensis</name>
    <dbReference type="NCBI Taxonomy" id="1220207"/>
    <lineage>
        <taxon>Eukaryota</taxon>
        <taxon>Fungi</taxon>
        <taxon>Dikarya</taxon>
        <taxon>Ascomycota</taxon>
        <taxon>Pezizomycotina</taxon>
        <taxon>Eurotiomycetes</taxon>
        <taxon>Eurotiomycetidae</taxon>
        <taxon>Eurotiales</taxon>
        <taxon>Aspergillaceae</taxon>
        <taxon>Aspergillus</taxon>
    </lineage>
</organism>
<feature type="compositionally biased region" description="Low complexity" evidence="1">
    <location>
        <begin position="1194"/>
        <end position="1214"/>
    </location>
</feature>
<feature type="compositionally biased region" description="Acidic residues" evidence="1">
    <location>
        <begin position="1182"/>
        <end position="1193"/>
    </location>
</feature>
<accession>A0A7R7XZB4</accession>
<dbReference type="Pfam" id="PF23397">
    <property type="entry name" value="DUF7104"/>
    <property type="match status" value="4"/>
</dbReference>